<sequence length="319" mass="36489">MFTNFTQHLNEFNKYKEDIFKAIEENDSIVILRHIRPDPDALGSQFALKAFLNNKFKEKTVRALGEGESNLDFMGQLDEGDINESDLVIILDTANVERIDYKDEIPDSCKVLKIDHHPNREPYGDLNLVEIGVSSTSELVFLLMHDYDADAITENVAEKTYLGIIGDTGRFLYNSYPSTYQVAAEVVNYGVDTSELLSIMYKKNLDDFKFTGYLINNFLLTDKGVAYIYVSEEARREYGVSETQAALQVNLFRDIEDVKVWFMALESGDEIRVRLRSKKTVINDVAEYFGGGGHQLASGIRFRKREDLQKLIEKIEEKL</sequence>
<dbReference type="PANTHER" id="PTHR47618:SF1">
    <property type="entry name" value="BIFUNCTIONAL OLIGORIBONUCLEASE AND PAP PHOSPHATASE NRNA"/>
    <property type="match status" value="1"/>
</dbReference>
<dbReference type="Pfam" id="PF01368">
    <property type="entry name" value="DHH"/>
    <property type="match status" value="1"/>
</dbReference>
<dbReference type="Gene3D" id="3.10.310.30">
    <property type="match status" value="1"/>
</dbReference>
<dbReference type="InterPro" id="IPR038763">
    <property type="entry name" value="DHH_sf"/>
</dbReference>
<evidence type="ECO:0000259" key="2">
    <source>
        <dbReference type="Pfam" id="PF02272"/>
    </source>
</evidence>
<dbReference type="EMBL" id="CAJEWE010000010">
    <property type="protein sequence ID" value="CAD2077969.1"/>
    <property type="molecule type" value="Genomic_DNA"/>
</dbReference>
<dbReference type="Pfam" id="PF02272">
    <property type="entry name" value="DHHA1"/>
    <property type="match status" value="1"/>
</dbReference>
<evidence type="ECO:0000259" key="1">
    <source>
        <dbReference type="Pfam" id="PF01368"/>
    </source>
</evidence>
<evidence type="ECO:0000313" key="4">
    <source>
        <dbReference type="Proteomes" id="UP000521032"/>
    </source>
</evidence>
<dbReference type="RefSeq" id="WP_186088185.1">
    <property type="nucleotide sequence ID" value="NZ_BMDB01000001.1"/>
</dbReference>
<dbReference type="SUPFAM" id="SSF64182">
    <property type="entry name" value="DHH phosphoesterases"/>
    <property type="match status" value="1"/>
</dbReference>
<protein>
    <submittedName>
        <fullName evidence="3">Bifunctional oligoribonuclease and PAP phosphatase NrnA</fullName>
    </submittedName>
</protein>
<organism evidence="3 4">
    <name type="scientific">Phocicoccus schoeneichii</name>
    <dbReference type="NCBI Taxonomy" id="1812261"/>
    <lineage>
        <taxon>Bacteria</taxon>
        <taxon>Bacillati</taxon>
        <taxon>Bacillota</taxon>
        <taxon>Bacilli</taxon>
        <taxon>Bacillales</taxon>
        <taxon>Salinicoccaceae</taxon>
        <taxon>Phocicoccus</taxon>
    </lineage>
</organism>
<comment type="caution">
    <text evidence="3">The sequence shown here is derived from an EMBL/GenBank/DDBJ whole genome shotgun (WGS) entry which is preliminary data.</text>
</comment>
<accession>A0A6V7RKG6</accession>
<gene>
    <name evidence="3" type="primary">nrnA_2</name>
    <name evidence="3" type="ORF">JEOSCH030_01427</name>
</gene>
<dbReference type="GO" id="GO:0003676">
    <property type="term" value="F:nucleic acid binding"/>
    <property type="evidence" value="ECO:0007669"/>
    <property type="project" value="InterPro"/>
</dbReference>
<keyword evidence="4" id="KW-1185">Reference proteome</keyword>
<dbReference type="Gene3D" id="3.90.1640.10">
    <property type="entry name" value="inorganic pyrophosphatase (n-terminal core)"/>
    <property type="match status" value="1"/>
</dbReference>
<dbReference type="InterPro" id="IPR001667">
    <property type="entry name" value="DDH_dom"/>
</dbReference>
<dbReference type="PANTHER" id="PTHR47618">
    <property type="entry name" value="BIFUNCTIONAL OLIGORIBONUCLEASE AND PAP PHOSPHATASE NRNA"/>
    <property type="match status" value="1"/>
</dbReference>
<dbReference type="InterPro" id="IPR051319">
    <property type="entry name" value="Oligoribo/pAp-PDE_c-di-AMP_PDE"/>
</dbReference>
<feature type="domain" description="DHHA1" evidence="2">
    <location>
        <begin position="225"/>
        <end position="318"/>
    </location>
</feature>
<proteinExistence type="predicted"/>
<name>A0A6V7RKG6_9BACL</name>
<evidence type="ECO:0000313" key="3">
    <source>
        <dbReference type="EMBL" id="CAD2077969.1"/>
    </source>
</evidence>
<dbReference type="AlphaFoldDB" id="A0A6V7RKG6"/>
<reference evidence="3 4" key="1">
    <citation type="submission" date="2020-07" db="EMBL/GenBank/DDBJ databases">
        <authorList>
            <person name="Criscuolo A."/>
        </authorList>
    </citation>
    <scope>NUCLEOTIDE SEQUENCE [LARGE SCALE GENOMIC DNA]</scope>
    <source>
        <strain evidence="4">CIP 111030</strain>
    </source>
</reference>
<dbReference type="InterPro" id="IPR003156">
    <property type="entry name" value="DHHA1_dom"/>
</dbReference>
<feature type="domain" description="DDH" evidence="1">
    <location>
        <begin position="28"/>
        <end position="164"/>
    </location>
</feature>
<dbReference type="Proteomes" id="UP000521032">
    <property type="component" value="Unassembled WGS sequence"/>
</dbReference>